<organism evidence="1">
    <name type="scientific">human gut metagenome</name>
    <dbReference type="NCBI Taxonomy" id="408170"/>
    <lineage>
        <taxon>unclassified sequences</taxon>
        <taxon>metagenomes</taxon>
        <taxon>organismal metagenomes</taxon>
    </lineage>
</organism>
<reference evidence="1" key="1">
    <citation type="journal article" date="2013" name="Environ. Microbiol.">
        <title>Microbiota from the distal guts of lean and obese adolescents exhibit partial functional redundancy besides clear differences in community structure.</title>
        <authorList>
            <person name="Ferrer M."/>
            <person name="Ruiz A."/>
            <person name="Lanza F."/>
            <person name="Haange S.B."/>
            <person name="Oberbach A."/>
            <person name="Till H."/>
            <person name="Bargiela R."/>
            <person name="Campoy C."/>
            <person name="Segura M.T."/>
            <person name="Richter M."/>
            <person name="von Bergen M."/>
            <person name="Seifert J."/>
            <person name="Suarez A."/>
        </authorList>
    </citation>
    <scope>NUCLEOTIDE SEQUENCE</scope>
</reference>
<comment type="caution">
    <text evidence="1">The sequence shown here is derived from an EMBL/GenBank/DDBJ whole genome shotgun (WGS) entry which is preliminary data.</text>
</comment>
<evidence type="ECO:0000313" key="1">
    <source>
        <dbReference type="EMBL" id="EKC76874.1"/>
    </source>
</evidence>
<name>K1UA22_9ZZZZ</name>
<protein>
    <submittedName>
        <fullName evidence="1">Uncharacterized protein</fullName>
    </submittedName>
</protein>
<proteinExistence type="predicted"/>
<gene>
    <name evidence="1" type="ORF">LEA_04467</name>
</gene>
<accession>K1UA22</accession>
<dbReference type="EMBL" id="AJWY01002944">
    <property type="protein sequence ID" value="EKC76874.1"/>
    <property type="molecule type" value="Genomic_DNA"/>
</dbReference>
<dbReference type="AlphaFoldDB" id="K1UA22"/>
<feature type="non-terminal residue" evidence="1">
    <location>
        <position position="151"/>
    </location>
</feature>
<sequence>MLDSAQESLVYENAKPAITTFADGTAIMTYLDDTEENAGGQTTLMYRLYQNGAWSDGKPVDKTGRLDTAAQMFSHNGFTYVMYENSDVAITEDMSEEEILQHLTLKVARYDEESQTFDKVVALREAGKNWSYKYQFASDGTDLYAVWGENS</sequence>